<keyword evidence="3" id="KW-1185">Reference proteome</keyword>
<feature type="region of interest" description="Disordered" evidence="1">
    <location>
        <begin position="1"/>
        <end position="21"/>
    </location>
</feature>
<gene>
    <name evidence="2" type="ORF">MTR67_026441</name>
</gene>
<proteinExistence type="predicted"/>
<evidence type="ECO:0000313" key="3">
    <source>
        <dbReference type="Proteomes" id="UP001234989"/>
    </source>
</evidence>
<reference evidence="2" key="1">
    <citation type="submission" date="2023-08" db="EMBL/GenBank/DDBJ databases">
        <title>A de novo genome assembly of Solanum verrucosum Schlechtendal, a Mexican diploid species geographically isolated from the other diploid A-genome species in potato relatives.</title>
        <authorList>
            <person name="Hosaka K."/>
        </authorList>
    </citation>
    <scope>NUCLEOTIDE SEQUENCE</scope>
    <source>
        <tissue evidence="2">Young leaves</tissue>
    </source>
</reference>
<sequence>MTNINLSQECNGSNSDTVSESMPSWCHAAFDLEGIVRRSHSTCALQGAGRQSLVRRMAAAPCKAHGISRLAACISRSQWVAYFRGARVSKVLTAFLKGQFFDLCVHKEPFVREGWVRDRESLDFCGAYFCESKVALRHQRRVYV</sequence>
<dbReference type="AlphaFoldDB" id="A0AAF0R770"/>
<name>A0AAF0R770_SOLVR</name>
<accession>A0AAF0R770</accession>
<organism evidence="2 3">
    <name type="scientific">Solanum verrucosum</name>
    <dbReference type="NCBI Taxonomy" id="315347"/>
    <lineage>
        <taxon>Eukaryota</taxon>
        <taxon>Viridiplantae</taxon>
        <taxon>Streptophyta</taxon>
        <taxon>Embryophyta</taxon>
        <taxon>Tracheophyta</taxon>
        <taxon>Spermatophyta</taxon>
        <taxon>Magnoliopsida</taxon>
        <taxon>eudicotyledons</taxon>
        <taxon>Gunneridae</taxon>
        <taxon>Pentapetalae</taxon>
        <taxon>asterids</taxon>
        <taxon>lamiids</taxon>
        <taxon>Solanales</taxon>
        <taxon>Solanaceae</taxon>
        <taxon>Solanoideae</taxon>
        <taxon>Solaneae</taxon>
        <taxon>Solanum</taxon>
    </lineage>
</organism>
<protein>
    <submittedName>
        <fullName evidence="2">Uncharacterized protein</fullName>
    </submittedName>
</protein>
<evidence type="ECO:0000256" key="1">
    <source>
        <dbReference type="SAM" id="MobiDB-lite"/>
    </source>
</evidence>
<evidence type="ECO:0000313" key="2">
    <source>
        <dbReference type="EMBL" id="WMV33056.1"/>
    </source>
</evidence>
<dbReference type="Proteomes" id="UP001234989">
    <property type="component" value="Chromosome 6"/>
</dbReference>
<dbReference type="EMBL" id="CP133617">
    <property type="protein sequence ID" value="WMV33056.1"/>
    <property type="molecule type" value="Genomic_DNA"/>
</dbReference>